<evidence type="ECO:0000313" key="2">
    <source>
        <dbReference type="Proteomes" id="UP001163321"/>
    </source>
</evidence>
<gene>
    <name evidence="1" type="ORF">PsorP6_000680</name>
</gene>
<comment type="caution">
    <text evidence="1">The sequence shown here is derived from an EMBL/GenBank/DDBJ whole genome shotgun (WGS) entry which is preliminary data.</text>
</comment>
<dbReference type="Proteomes" id="UP001163321">
    <property type="component" value="Chromosome 1"/>
</dbReference>
<keyword evidence="2" id="KW-1185">Reference proteome</keyword>
<name>A0ACC0WUV2_9STRA</name>
<evidence type="ECO:0000313" key="1">
    <source>
        <dbReference type="EMBL" id="KAI9922703.1"/>
    </source>
</evidence>
<accession>A0ACC0WUV2</accession>
<sequence>MSSFDWLKKTLDLSSHKWTKTQLTTEQLNTVESNLQTFSMQSWAQEYSSSCKTIEISGMTILQKGIVRLYRVATEIHQLEADL</sequence>
<proteinExistence type="predicted"/>
<reference evidence="1 2" key="1">
    <citation type="journal article" date="2022" name="bioRxiv">
        <title>The genome of the oomycete Peronosclerospora sorghi, a cosmopolitan pathogen of maize and sorghum, is inflated with dispersed pseudogenes.</title>
        <authorList>
            <person name="Fletcher K."/>
            <person name="Martin F."/>
            <person name="Isakeit T."/>
            <person name="Cavanaugh K."/>
            <person name="Magill C."/>
            <person name="Michelmore R."/>
        </authorList>
    </citation>
    <scope>NUCLEOTIDE SEQUENCE [LARGE SCALE GENOMIC DNA]</scope>
    <source>
        <strain evidence="1">P6</strain>
    </source>
</reference>
<protein>
    <submittedName>
        <fullName evidence="1">Uncharacterized protein</fullName>
    </submittedName>
</protein>
<dbReference type="EMBL" id="CM047580">
    <property type="protein sequence ID" value="KAI9922703.1"/>
    <property type="molecule type" value="Genomic_DNA"/>
</dbReference>
<organism evidence="1 2">
    <name type="scientific">Peronosclerospora sorghi</name>
    <dbReference type="NCBI Taxonomy" id="230839"/>
    <lineage>
        <taxon>Eukaryota</taxon>
        <taxon>Sar</taxon>
        <taxon>Stramenopiles</taxon>
        <taxon>Oomycota</taxon>
        <taxon>Peronosporomycetes</taxon>
        <taxon>Peronosporales</taxon>
        <taxon>Peronosporaceae</taxon>
        <taxon>Peronosclerospora</taxon>
    </lineage>
</organism>